<dbReference type="RefSeq" id="WP_160728841.1">
    <property type="nucleotide sequence ID" value="NZ_WTYC01000009.1"/>
</dbReference>
<evidence type="ECO:0000256" key="1">
    <source>
        <dbReference type="SAM" id="SignalP"/>
    </source>
</evidence>
<dbReference type="NCBIfam" id="TIGR01451">
    <property type="entry name" value="B_ant_repeat"/>
    <property type="match status" value="1"/>
</dbReference>
<feature type="domain" description="DUF11" evidence="2">
    <location>
        <begin position="254"/>
        <end position="344"/>
    </location>
</feature>
<protein>
    <submittedName>
        <fullName evidence="3">DUF11 domain-containing protein</fullName>
    </submittedName>
</protein>
<keyword evidence="1" id="KW-0732">Signal</keyword>
<gene>
    <name evidence="3" type="ORF">GRI69_13715</name>
</gene>
<dbReference type="Proteomes" id="UP000448199">
    <property type="component" value="Unassembled WGS sequence"/>
</dbReference>
<dbReference type="InterPro" id="IPR047589">
    <property type="entry name" value="DUF11_rpt"/>
</dbReference>
<accession>A0A844XTT1</accession>
<proteinExistence type="predicted"/>
<dbReference type="Pfam" id="PF01345">
    <property type="entry name" value="DUF11"/>
    <property type="match status" value="1"/>
</dbReference>
<keyword evidence="4" id="KW-1185">Reference proteome</keyword>
<dbReference type="AlphaFoldDB" id="A0A844XTT1"/>
<evidence type="ECO:0000313" key="4">
    <source>
        <dbReference type="Proteomes" id="UP000448199"/>
    </source>
</evidence>
<feature type="chain" id="PRO_5032648068" evidence="1">
    <location>
        <begin position="27"/>
        <end position="345"/>
    </location>
</feature>
<evidence type="ECO:0000259" key="2">
    <source>
        <dbReference type="Pfam" id="PF01345"/>
    </source>
</evidence>
<name>A0A844XTT1_9SPHN</name>
<dbReference type="OrthoDB" id="7389927at2"/>
<organism evidence="3 4">
    <name type="scientific">Qipengyuania vulgaris</name>
    <dbReference type="NCBI Taxonomy" id="291985"/>
    <lineage>
        <taxon>Bacteria</taxon>
        <taxon>Pseudomonadati</taxon>
        <taxon>Pseudomonadota</taxon>
        <taxon>Alphaproteobacteria</taxon>
        <taxon>Sphingomonadales</taxon>
        <taxon>Erythrobacteraceae</taxon>
        <taxon>Qipengyuania</taxon>
    </lineage>
</organism>
<comment type="caution">
    <text evidence="3">The sequence shown here is derived from an EMBL/GenBank/DDBJ whole genome shotgun (WGS) entry which is preliminary data.</text>
</comment>
<dbReference type="EMBL" id="WTYC01000009">
    <property type="protein sequence ID" value="MXO49311.1"/>
    <property type="molecule type" value="Genomic_DNA"/>
</dbReference>
<evidence type="ECO:0000313" key="3">
    <source>
        <dbReference type="EMBL" id="MXO49311.1"/>
    </source>
</evidence>
<dbReference type="InterPro" id="IPR001434">
    <property type="entry name" value="OmcB-like_DUF11"/>
</dbReference>
<reference evidence="3 4" key="1">
    <citation type="submission" date="2019-12" db="EMBL/GenBank/DDBJ databases">
        <title>Genomic-based taxomic classification of the family Erythrobacteraceae.</title>
        <authorList>
            <person name="Xu L."/>
        </authorList>
    </citation>
    <scope>NUCLEOTIDE SEQUENCE [LARGE SCALE GENOMIC DNA]</scope>
    <source>
        <strain evidence="3 4">DSM 17792</strain>
    </source>
</reference>
<sequence length="345" mass="34530">MKRTSKLLGAVSALPLIALGASPAFAEGTNAGQTIQNSVSVSYSVGGVSQNDETATDEFVVDRKVNVTVAESGGEQTIVSPGAVSRITTFSVTNLSNDTLDFALTAAQQAGGAGGITGTDNFDTSNVTILIDRNGDGTFVEATFIDELAADASVSVQIRSDIPLGRATGDVATVVLTAQAHAGGSSGSQGALLENSDTNTVNAVDTVLADAEGLTDGEYDGAFSAADDYVVSAAALSVAKTSTVLSDPVSGTANPKAIPGAVIEYCIAVSNAAGSATASGVTVTDSLPTGISYFDTATVVRMNGPTCDLDDATTDGLYNAGTITGSLEDIAAGTTRTVIFQATID</sequence>
<feature type="signal peptide" evidence="1">
    <location>
        <begin position="1"/>
        <end position="26"/>
    </location>
</feature>